<dbReference type="Pfam" id="PF05899">
    <property type="entry name" value="Cupin_3"/>
    <property type="match status" value="1"/>
</dbReference>
<evidence type="ECO:0000313" key="2">
    <source>
        <dbReference type="EMBL" id="SEO28758.1"/>
    </source>
</evidence>
<dbReference type="OrthoDB" id="6877662at2"/>
<gene>
    <name evidence="2" type="ORF">SAMN05444123_10297</name>
</gene>
<dbReference type="Proteomes" id="UP000199615">
    <property type="component" value="Unassembled WGS sequence"/>
</dbReference>
<dbReference type="CDD" id="cd02227">
    <property type="entry name" value="cupin_TM1112-like"/>
    <property type="match status" value="1"/>
</dbReference>
<protein>
    <recommendedName>
        <fullName evidence="1">(S)-ureidoglycine aminohydrolase cupin domain-containing protein</fullName>
    </recommendedName>
</protein>
<dbReference type="InterPro" id="IPR014710">
    <property type="entry name" value="RmlC-like_jellyroll"/>
</dbReference>
<proteinExistence type="predicted"/>
<dbReference type="SUPFAM" id="SSF51182">
    <property type="entry name" value="RmlC-like cupins"/>
    <property type="match status" value="1"/>
</dbReference>
<name>A0A1H8NH40_9BRAD</name>
<reference evidence="3" key="1">
    <citation type="submission" date="2016-10" db="EMBL/GenBank/DDBJ databases">
        <authorList>
            <person name="Varghese N."/>
            <person name="Submissions S."/>
        </authorList>
    </citation>
    <scope>NUCLEOTIDE SEQUENCE [LARGE SCALE GENOMIC DNA]</scope>
    <source>
        <strain evidence="3">DSM 123</strain>
    </source>
</reference>
<dbReference type="PANTHER" id="PTHR40943:SF1">
    <property type="entry name" value="CYTOPLASMIC PROTEIN"/>
    <property type="match status" value="1"/>
</dbReference>
<dbReference type="RefSeq" id="WP_011501515.1">
    <property type="nucleotide sequence ID" value="NZ_FODT01000002.1"/>
</dbReference>
<accession>A0A1H8NH40</accession>
<dbReference type="InterPro" id="IPR008579">
    <property type="entry name" value="UGlyAH_Cupin_dom"/>
</dbReference>
<dbReference type="PANTHER" id="PTHR40943">
    <property type="entry name" value="CYTOPLASMIC PROTEIN-RELATED"/>
    <property type="match status" value="1"/>
</dbReference>
<evidence type="ECO:0000313" key="3">
    <source>
        <dbReference type="Proteomes" id="UP000199615"/>
    </source>
</evidence>
<dbReference type="Gene3D" id="2.60.120.10">
    <property type="entry name" value="Jelly Rolls"/>
    <property type="match status" value="1"/>
</dbReference>
<sequence>MSTNLILTSKTDVELKPAPIEPSWIIEGTPTATNATLSRSADGMASTIIWQCTEGKFNWHYDIDETICILEGSVVIESEGMPATRYGPGDVIFFKDGASARWHVEGHIRKIAFCRRTQPKLVGLALRVFAKLRSLLMPSQQRPTQSLLGAN</sequence>
<evidence type="ECO:0000259" key="1">
    <source>
        <dbReference type="Pfam" id="PF05899"/>
    </source>
</evidence>
<keyword evidence="3" id="KW-1185">Reference proteome</keyword>
<dbReference type="EMBL" id="FODT01000002">
    <property type="protein sequence ID" value="SEO28758.1"/>
    <property type="molecule type" value="Genomic_DNA"/>
</dbReference>
<organism evidence="2 3">
    <name type="scientific">Rhodopseudomonas pseudopalustris</name>
    <dbReference type="NCBI Taxonomy" id="1513892"/>
    <lineage>
        <taxon>Bacteria</taxon>
        <taxon>Pseudomonadati</taxon>
        <taxon>Pseudomonadota</taxon>
        <taxon>Alphaproteobacteria</taxon>
        <taxon>Hyphomicrobiales</taxon>
        <taxon>Nitrobacteraceae</taxon>
        <taxon>Rhodopseudomonas</taxon>
    </lineage>
</organism>
<dbReference type="InterPro" id="IPR011051">
    <property type="entry name" value="RmlC_Cupin_sf"/>
</dbReference>
<dbReference type="AlphaFoldDB" id="A0A1H8NH40"/>
<feature type="domain" description="(S)-ureidoglycine aminohydrolase cupin" evidence="1">
    <location>
        <begin position="40"/>
        <end position="111"/>
    </location>
</feature>